<gene>
    <name evidence="2" type="primary">NCL1_15344</name>
    <name evidence="2" type="ORF">TNCV_2350951</name>
</gene>
<feature type="compositionally biased region" description="Basic and acidic residues" evidence="1">
    <location>
        <begin position="19"/>
        <end position="29"/>
    </location>
</feature>
<evidence type="ECO:0000256" key="1">
    <source>
        <dbReference type="SAM" id="MobiDB-lite"/>
    </source>
</evidence>
<protein>
    <submittedName>
        <fullName evidence="2">Histone-lysine N-methyltransferase SETMAR</fullName>
    </submittedName>
</protein>
<organism evidence="2 3">
    <name type="scientific">Trichonephila clavipes</name>
    <name type="common">Golden silk orbweaver</name>
    <name type="synonym">Nephila clavipes</name>
    <dbReference type="NCBI Taxonomy" id="2585209"/>
    <lineage>
        <taxon>Eukaryota</taxon>
        <taxon>Metazoa</taxon>
        <taxon>Ecdysozoa</taxon>
        <taxon>Arthropoda</taxon>
        <taxon>Chelicerata</taxon>
        <taxon>Arachnida</taxon>
        <taxon>Araneae</taxon>
        <taxon>Araneomorphae</taxon>
        <taxon>Entelegynae</taxon>
        <taxon>Araneoidea</taxon>
        <taxon>Nephilidae</taxon>
        <taxon>Trichonephila</taxon>
    </lineage>
</organism>
<proteinExistence type="predicted"/>
<evidence type="ECO:0000313" key="3">
    <source>
        <dbReference type="Proteomes" id="UP000887159"/>
    </source>
</evidence>
<dbReference type="EMBL" id="BMAU01021338">
    <property type="protein sequence ID" value="GFY16452.1"/>
    <property type="molecule type" value="Genomic_DNA"/>
</dbReference>
<comment type="caution">
    <text evidence="2">The sequence shown here is derived from an EMBL/GenBank/DDBJ whole genome shotgun (WGS) entry which is preliminary data.</text>
</comment>
<name>A0A8X6SW37_TRICX</name>
<dbReference type="Proteomes" id="UP000887159">
    <property type="component" value="Unassembled WGS sequence"/>
</dbReference>
<accession>A0A8X6SW37</accession>
<feature type="region of interest" description="Disordered" evidence="1">
    <location>
        <begin position="1"/>
        <end position="29"/>
    </location>
</feature>
<dbReference type="AlphaFoldDB" id="A0A8X6SW37"/>
<evidence type="ECO:0000313" key="2">
    <source>
        <dbReference type="EMBL" id="GFY16452.1"/>
    </source>
</evidence>
<dbReference type="Gene3D" id="3.30.420.10">
    <property type="entry name" value="Ribonuclease H-like superfamily/Ribonuclease H"/>
    <property type="match status" value="1"/>
</dbReference>
<keyword evidence="3" id="KW-1185">Reference proteome</keyword>
<dbReference type="GO" id="GO:0003676">
    <property type="term" value="F:nucleic acid binding"/>
    <property type="evidence" value="ECO:0007669"/>
    <property type="project" value="InterPro"/>
</dbReference>
<sequence>MCVSEKSHSETLATSVSDKTLRESEEINHERSSVKCAHDRWAMDAASQYHPTVHGKKGAVQTEHPPFSPHLNLPDFFLFQRLKLDLKGKIFDDISDIQRDLTRLFNSITKEDFLQSFQCPYSRSQCCIVMGGDFFEWQ</sequence>
<reference evidence="2" key="1">
    <citation type="submission" date="2020-08" db="EMBL/GenBank/DDBJ databases">
        <title>Multicomponent nature underlies the extraordinary mechanical properties of spider dragline silk.</title>
        <authorList>
            <person name="Kono N."/>
            <person name="Nakamura H."/>
            <person name="Mori M."/>
            <person name="Yoshida Y."/>
            <person name="Ohtoshi R."/>
            <person name="Malay A.D."/>
            <person name="Moran D.A.P."/>
            <person name="Tomita M."/>
            <person name="Numata K."/>
            <person name="Arakawa K."/>
        </authorList>
    </citation>
    <scope>NUCLEOTIDE SEQUENCE</scope>
</reference>
<dbReference type="InterPro" id="IPR036397">
    <property type="entry name" value="RNaseH_sf"/>
</dbReference>